<name>B8KVF8_9GAMM</name>
<dbReference type="STRING" id="565045.NOR51B_322"/>
<evidence type="ECO:0000256" key="2">
    <source>
        <dbReference type="SAM" id="SignalP"/>
    </source>
</evidence>
<dbReference type="AlphaFoldDB" id="B8KVF8"/>
<dbReference type="Pfam" id="PF13401">
    <property type="entry name" value="AAA_22"/>
    <property type="match status" value="1"/>
</dbReference>
<dbReference type="EMBL" id="DS999411">
    <property type="protein sequence ID" value="EED34385.1"/>
    <property type="molecule type" value="Genomic_DNA"/>
</dbReference>
<dbReference type="InterPro" id="IPR049945">
    <property type="entry name" value="AAA_22"/>
</dbReference>
<organism evidence="4 5">
    <name type="scientific">Luminiphilus syltensis NOR5-1B</name>
    <dbReference type="NCBI Taxonomy" id="565045"/>
    <lineage>
        <taxon>Bacteria</taxon>
        <taxon>Pseudomonadati</taxon>
        <taxon>Pseudomonadota</taxon>
        <taxon>Gammaproteobacteria</taxon>
        <taxon>Cellvibrionales</taxon>
        <taxon>Halieaceae</taxon>
        <taxon>Luminiphilus</taxon>
    </lineage>
</organism>
<dbReference type="InterPro" id="IPR027417">
    <property type="entry name" value="P-loop_NTPase"/>
</dbReference>
<feature type="transmembrane region" description="Helical" evidence="1">
    <location>
        <begin position="468"/>
        <end position="488"/>
    </location>
</feature>
<feature type="transmembrane region" description="Helical" evidence="1">
    <location>
        <begin position="519"/>
        <end position="541"/>
    </location>
</feature>
<evidence type="ECO:0000313" key="5">
    <source>
        <dbReference type="Proteomes" id="UP000004699"/>
    </source>
</evidence>
<dbReference type="SUPFAM" id="SSF52540">
    <property type="entry name" value="P-loop containing nucleoside triphosphate hydrolases"/>
    <property type="match status" value="1"/>
</dbReference>
<keyword evidence="1" id="KW-0812">Transmembrane</keyword>
<gene>
    <name evidence="4" type="ORF">NOR51B_322</name>
</gene>
<evidence type="ECO:0000259" key="3">
    <source>
        <dbReference type="Pfam" id="PF13401"/>
    </source>
</evidence>
<feature type="transmembrane region" description="Helical" evidence="1">
    <location>
        <begin position="435"/>
        <end position="456"/>
    </location>
</feature>
<keyword evidence="5" id="KW-1185">Reference proteome</keyword>
<evidence type="ECO:0000256" key="1">
    <source>
        <dbReference type="SAM" id="Phobius"/>
    </source>
</evidence>
<dbReference type="Proteomes" id="UP000004699">
    <property type="component" value="Unassembled WGS sequence"/>
</dbReference>
<feature type="domain" description="ORC1/DEAH AAA+ ATPase" evidence="3">
    <location>
        <begin position="613"/>
        <end position="719"/>
    </location>
</feature>
<feature type="transmembrane region" description="Helical" evidence="1">
    <location>
        <begin position="389"/>
        <end position="415"/>
    </location>
</feature>
<dbReference type="InterPro" id="IPR036390">
    <property type="entry name" value="WH_DNA-bd_sf"/>
</dbReference>
<keyword evidence="1" id="KW-0472">Membrane</keyword>
<feature type="chain" id="PRO_5002873583" evidence="2">
    <location>
        <begin position="18"/>
        <end position="924"/>
    </location>
</feature>
<dbReference type="eggNOG" id="COG1474">
    <property type="taxonomic scope" value="Bacteria"/>
</dbReference>
<evidence type="ECO:0000313" key="4">
    <source>
        <dbReference type="EMBL" id="EED34385.1"/>
    </source>
</evidence>
<feature type="signal peptide" evidence="2">
    <location>
        <begin position="1"/>
        <end position="17"/>
    </location>
</feature>
<proteinExistence type="predicted"/>
<sequence length="924" mass="104358">MVFGTCLLLTISQSASAQESAAAGGLCQDEAVLLSKAQRRAEKLDTTLNQIKAVMAGEQHRDFALSDVIDVLDSDLTAAEESMRSWPESLACGELRADYTAARGNVEANLVELEVLQQNYWVALPEVARQGLRDILGAFQTLRESFSTSSAMSRGTPADGALENSLAELDKLRSAYATLLPTLDADISSAEIQTWLNRWREAVALVASLEAREDTLEQLSPQSQFDLQNHFKLLALTAGKVAIVFNRIRAHLWTEHRKDFLKVLPRLEDRAQMLGDEALAMKNGVHWLYLNTLAGQFSTQHREDALLWRILLGIEYLLGLGAFAVLALVANRSQTMGEAWQQRFALHSRGNRNRIQIVRLTSGLPRWLPWIIGWFGLDLLEQILIDNKLFLLLPILPLAKLFVLYGFLRLCGVWFLQRMTELAGVYLQDEQQKAIWRGASNATLIVLLPLFTEVVYDLIIGPSLTLRLLDIVSLVTLLIAFGVLLKPWETEFVKALEYFLPERLNATCERIFRGFRFLILAPLSAPLLVLMTLLSFLHKLFVHFDWYRRLMARSFLLRSTVQEGIADKVSDEKAFNDYQQWFRTSENRETPFIRNELADRLQKHISDWLAERSEENTLLLYGERGAGKTSSLLRVASQGADADIALIHVDVPAKTNTKAQLAALLEPLLGVSLADGPSELVRSDEDRPTTVVMIDNAQNLFLRSVGGLAGWEFLLTLTRSRLRNVFWVVSIDSQSWAYLANVFGRYHQFNILLQCPRWSQGDIRSLILSRNQLSGYKITYDQILLSTRGPEAGSLRNAEQLYFSLLWDACKGCPGLALELWLSSLVVRPGAVNVGLPEETNAAALERLGEDRFFVYAALLIHENLSTTELVESTAIPESQVRSALRKGFELGFIRRSVDRRYRIEPMWYYPITRLLARKNLLHE</sequence>
<dbReference type="SUPFAM" id="SSF46785">
    <property type="entry name" value="Winged helix' DNA-binding domain"/>
    <property type="match status" value="1"/>
</dbReference>
<feature type="transmembrane region" description="Helical" evidence="1">
    <location>
        <begin position="306"/>
        <end position="330"/>
    </location>
</feature>
<dbReference type="HOGENOM" id="CLU_319271_0_0_6"/>
<keyword evidence="1" id="KW-1133">Transmembrane helix</keyword>
<dbReference type="GO" id="GO:0016887">
    <property type="term" value="F:ATP hydrolysis activity"/>
    <property type="evidence" value="ECO:0007669"/>
    <property type="project" value="InterPro"/>
</dbReference>
<protein>
    <submittedName>
        <fullName evidence="4">Sugar-specific transcriptional regulator TrmB family</fullName>
    </submittedName>
</protein>
<dbReference type="Gene3D" id="3.40.50.300">
    <property type="entry name" value="P-loop containing nucleotide triphosphate hydrolases"/>
    <property type="match status" value="1"/>
</dbReference>
<keyword evidence="2" id="KW-0732">Signal</keyword>
<reference evidence="5" key="1">
    <citation type="journal article" date="2013" name="BMC Microbiol.">
        <title>Taxonomy and evolution of bacteriochlorophyll a-containing members of the OM60/NOR5 clade of marine gammaproteobacteria: description of Luminiphilus syltensis gen. nov., sp. nov., reclassification of Haliea rubra as Pseudohaliea rubra gen. nov., comb. nov., and emendation of Chromatocurvus halotolerans.</title>
        <authorList>
            <person name="Spring S."/>
            <person name="Riedel T."/>
            <person name="Sproer C."/>
            <person name="Yan S."/>
            <person name="Harder J."/>
            <person name="Fuchs B.M."/>
        </authorList>
    </citation>
    <scope>NUCLEOTIDE SEQUENCE [LARGE SCALE GENOMIC DNA]</scope>
    <source>
        <strain evidence="5">NOR51-B</strain>
    </source>
</reference>
<accession>B8KVF8</accession>